<feature type="modified residue" description="N6-(pyridoxal phosphate)lysine" evidence="6">
    <location>
        <position position="242"/>
    </location>
</feature>
<gene>
    <name evidence="9" type="ORF">JD77_05706</name>
</gene>
<organism evidence="9 10">
    <name type="scientific">Micromonospora olivasterospora</name>
    <dbReference type="NCBI Taxonomy" id="1880"/>
    <lineage>
        <taxon>Bacteria</taxon>
        <taxon>Bacillati</taxon>
        <taxon>Actinomycetota</taxon>
        <taxon>Actinomycetes</taxon>
        <taxon>Micromonosporales</taxon>
        <taxon>Micromonosporaceae</taxon>
        <taxon>Micromonospora</taxon>
    </lineage>
</organism>
<dbReference type="InterPro" id="IPR002129">
    <property type="entry name" value="PyrdxlP-dep_de-COase"/>
</dbReference>
<reference evidence="9 10" key="1">
    <citation type="submission" date="2019-07" db="EMBL/GenBank/DDBJ databases">
        <title>R&amp;d 2014.</title>
        <authorList>
            <person name="Klenk H.-P."/>
        </authorList>
    </citation>
    <scope>NUCLEOTIDE SEQUENCE [LARGE SCALE GENOMIC DNA]</scope>
    <source>
        <strain evidence="9 10">DSM 43868</strain>
    </source>
</reference>
<comment type="similarity">
    <text evidence="2 7">Belongs to the group II decarboxylase family.</text>
</comment>
<evidence type="ECO:0000313" key="9">
    <source>
        <dbReference type="EMBL" id="TWH70681.1"/>
    </source>
</evidence>
<feature type="region of interest" description="Disordered" evidence="8">
    <location>
        <begin position="381"/>
        <end position="411"/>
    </location>
</feature>
<evidence type="ECO:0000256" key="3">
    <source>
        <dbReference type="ARBA" id="ARBA00022793"/>
    </source>
</evidence>
<evidence type="ECO:0000256" key="5">
    <source>
        <dbReference type="ARBA" id="ARBA00023239"/>
    </source>
</evidence>
<evidence type="ECO:0000256" key="4">
    <source>
        <dbReference type="ARBA" id="ARBA00022898"/>
    </source>
</evidence>
<dbReference type="EMBL" id="VLKE01000001">
    <property type="protein sequence ID" value="TWH70681.1"/>
    <property type="molecule type" value="Genomic_DNA"/>
</dbReference>
<dbReference type="GO" id="GO:0030170">
    <property type="term" value="F:pyridoxal phosphate binding"/>
    <property type="evidence" value="ECO:0007669"/>
    <property type="project" value="InterPro"/>
</dbReference>
<proteinExistence type="inferred from homology"/>
<accession>A0A562II31</accession>
<dbReference type="Proteomes" id="UP000319825">
    <property type="component" value="Unassembled WGS sequence"/>
</dbReference>
<dbReference type="InterPro" id="IPR015421">
    <property type="entry name" value="PyrdxlP-dep_Trfase_major"/>
</dbReference>
<dbReference type="InterPro" id="IPR015424">
    <property type="entry name" value="PyrdxlP-dep_Trfase"/>
</dbReference>
<evidence type="ECO:0000313" key="10">
    <source>
        <dbReference type="Proteomes" id="UP000319825"/>
    </source>
</evidence>
<name>A0A562II31_MICOL</name>
<dbReference type="GO" id="GO:0004058">
    <property type="term" value="F:aromatic-L-amino-acid decarboxylase activity"/>
    <property type="evidence" value="ECO:0007669"/>
    <property type="project" value="UniProtKB-ARBA"/>
</dbReference>
<keyword evidence="3" id="KW-0210">Decarboxylase</keyword>
<comment type="caution">
    <text evidence="9">The sequence shown here is derived from an EMBL/GenBank/DDBJ whole genome shotgun (WGS) entry which is preliminary data.</text>
</comment>
<protein>
    <submittedName>
        <fullName evidence="9">L-histidine carboxy-lyase (Histamine-forming)</fullName>
    </submittedName>
</protein>
<keyword evidence="10" id="KW-1185">Reference proteome</keyword>
<dbReference type="Gene3D" id="3.40.640.10">
    <property type="entry name" value="Type I PLP-dependent aspartate aminotransferase-like (Major domain)"/>
    <property type="match status" value="1"/>
</dbReference>
<dbReference type="InterPro" id="IPR051151">
    <property type="entry name" value="Group_II_Decarboxylase"/>
</dbReference>
<comment type="cofactor">
    <cofactor evidence="1 6 7">
        <name>pyridoxal 5'-phosphate</name>
        <dbReference type="ChEBI" id="CHEBI:597326"/>
    </cofactor>
</comment>
<dbReference type="AlphaFoldDB" id="A0A562II31"/>
<evidence type="ECO:0000256" key="2">
    <source>
        <dbReference type="ARBA" id="ARBA00009533"/>
    </source>
</evidence>
<keyword evidence="4 6" id="KW-0663">Pyridoxal phosphate</keyword>
<dbReference type="Pfam" id="PF00282">
    <property type="entry name" value="Pyridoxal_deC"/>
    <property type="match status" value="1"/>
</dbReference>
<sequence>MTQTVSLTDAADLSRAPVDITTVLDHLVREADAAAATSIGFPAAVDLDQTEVMARLGNRLWNNIGDPADPGGGAHTRALERAVIAWLADILAMPTDDRWGYVTTGGTEGNLSALHAARRRYPTARIYYSTAAHYSIPKSLQILGARGVVVSARPDGEMDYAHLAAQLRKRRRRPAIVVATAGTTLTEAVDDTTRIRAVLDDYGVDGHLHVDAALSGIPLALDGRLRFDDAGGVGSIAVSGHKFLGVPTPCGVVLIRDRVRGHGSHVAYTDTVDTTITGSRCGLAAALLWHAIATHGREGHRWRAIEARTLAAYAVDQLTAVGWPAWRHPHAFTVVLPTPPEPVRKKWLLATDGDTSHIICMPGVTRGQIDAFIADLVASHHRGRSRSPGSHPNRRPVPLDTDFSSSGTVHRSTEVITMATRLRRPPRVPVARPRHQRRPDAHVLAARPSPQPPPADHTVIAWARTTLTVHRAGDNGLCRGCEDLGQFAWAPCPTARDADDTLTDHLPGQ</sequence>
<dbReference type="NCBIfam" id="NF002748">
    <property type="entry name" value="PRK02769.1"/>
    <property type="match status" value="1"/>
</dbReference>
<dbReference type="RefSeq" id="WP_387227931.1">
    <property type="nucleotide sequence ID" value="NZ_BAAATQ010000354.1"/>
</dbReference>
<dbReference type="SUPFAM" id="SSF53383">
    <property type="entry name" value="PLP-dependent transferases"/>
    <property type="match status" value="1"/>
</dbReference>
<keyword evidence="5 7" id="KW-0456">Lyase</keyword>
<evidence type="ECO:0000256" key="6">
    <source>
        <dbReference type="PIRSR" id="PIRSR602129-50"/>
    </source>
</evidence>
<dbReference type="PANTHER" id="PTHR46101:SF2">
    <property type="entry name" value="SERINE DECARBOXYLASE"/>
    <property type="match status" value="1"/>
</dbReference>
<evidence type="ECO:0000256" key="7">
    <source>
        <dbReference type="RuleBase" id="RU000382"/>
    </source>
</evidence>
<dbReference type="GO" id="GO:0019752">
    <property type="term" value="P:carboxylic acid metabolic process"/>
    <property type="evidence" value="ECO:0007669"/>
    <property type="project" value="InterPro"/>
</dbReference>
<evidence type="ECO:0000256" key="8">
    <source>
        <dbReference type="SAM" id="MobiDB-lite"/>
    </source>
</evidence>
<evidence type="ECO:0000256" key="1">
    <source>
        <dbReference type="ARBA" id="ARBA00001933"/>
    </source>
</evidence>
<dbReference type="PANTHER" id="PTHR46101">
    <property type="match status" value="1"/>
</dbReference>